<keyword evidence="1" id="KW-0133">Cell shape</keyword>
<dbReference type="HAMAP" id="MF_00927">
    <property type="entry name" value="CwsA"/>
    <property type="match status" value="1"/>
</dbReference>
<keyword evidence="1" id="KW-1133">Transmembrane helix</keyword>
<proteinExistence type="inferred from homology"/>
<dbReference type="GO" id="GO:0042546">
    <property type="term" value="P:cell wall biogenesis"/>
    <property type="evidence" value="ECO:0007669"/>
    <property type="project" value="UniProtKB-UniRule"/>
</dbReference>
<dbReference type="Pfam" id="PF10814">
    <property type="entry name" value="CwsA"/>
    <property type="match status" value="1"/>
</dbReference>
<dbReference type="EMBL" id="AP022564">
    <property type="protein sequence ID" value="BBX24618.1"/>
    <property type="molecule type" value="Genomic_DNA"/>
</dbReference>
<organism evidence="2 3">
    <name type="scientific">Mycolicibacter terrae</name>
    <dbReference type="NCBI Taxonomy" id="1788"/>
    <lineage>
        <taxon>Bacteria</taxon>
        <taxon>Bacillati</taxon>
        <taxon>Actinomycetota</taxon>
        <taxon>Actinomycetes</taxon>
        <taxon>Mycobacteriales</taxon>
        <taxon>Mycobacteriaceae</taxon>
        <taxon>Mycolicibacter</taxon>
    </lineage>
</organism>
<feature type="transmembrane region" description="Helical" evidence="1">
    <location>
        <begin position="125"/>
        <end position="145"/>
    </location>
</feature>
<dbReference type="AlphaFoldDB" id="A0AAD1I154"/>
<reference evidence="2 3" key="1">
    <citation type="journal article" date="2019" name="Emerg. Microbes Infect.">
        <title>Comprehensive subspecies identification of 175 nontuberculous mycobacteria species based on 7547 genomic profiles.</title>
        <authorList>
            <person name="Matsumoto Y."/>
            <person name="Kinjo T."/>
            <person name="Motooka D."/>
            <person name="Nabeya D."/>
            <person name="Jung N."/>
            <person name="Uechi K."/>
            <person name="Horii T."/>
            <person name="Iida T."/>
            <person name="Fujita J."/>
            <person name="Nakamura S."/>
        </authorList>
    </citation>
    <scope>NUCLEOTIDE SEQUENCE [LARGE SCALE GENOMIC DNA]</scope>
    <source>
        <strain evidence="2 3">JCM 12143</strain>
    </source>
</reference>
<name>A0AAD1I154_9MYCO</name>
<keyword evidence="1" id="KW-0812">Transmembrane</keyword>
<sequence length="167" mass="17485">MGLVVMGSQCAIRGGVRCVTGSVATMRLSTQNQLTHRERLTRGLAHTAGGPVDVARGAVGLSGAAVQRGAVELRRRYRESRLADHVAEAAEAAARELAAAGEVVSALPDVLAYGEPRRRRIRRSWVIAGAAGAALAVGAVAVVLIRRSGRPEESSPRPPSVEAQHKV</sequence>
<keyword evidence="1" id="KW-1003">Cell membrane</keyword>
<evidence type="ECO:0000256" key="1">
    <source>
        <dbReference type="HAMAP-Rule" id="MF_00927"/>
    </source>
</evidence>
<keyword evidence="3" id="KW-1185">Reference proteome</keyword>
<evidence type="ECO:0000313" key="3">
    <source>
        <dbReference type="Proteomes" id="UP000467636"/>
    </source>
</evidence>
<accession>A0AAD1I154</accession>
<comment type="function">
    <text evidence="1">Required for regulated cell division, cell wall synthesis and the maintenance of cell shape.</text>
</comment>
<dbReference type="InterPro" id="IPR024245">
    <property type="entry name" value="CwsA"/>
</dbReference>
<comment type="subcellular location">
    <subcellularLocation>
        <location evidence="1">Cell membrane</location>
        <topology evidence="1">Single-pass membrane protein</topology>
    </subcellularLocation>
    <text evidence="1">Localizes to poles and midcell sites.</text>
</comment>
<protein>
    <recommendedName>
        <fullName evidence="1">Cell wall synthesis protein CwsA</fullName>
    </recommendedName>
    <alternativeName>
        <fullName evidence="1">Cell wall synthesis and cell shape protein A</fullName>
    </alternativeName>
</protein>
<evidence type="ECO:0000313" key="2">
    <source>
        <dbReference type="EMBL" id="BBX24618.1"/>
    </source>
</evidence>
<gene>
    <name evidence="1 2" type="primary">cwsA</name>
    <name evidence="2" type="ORF">MTER_40290</name>
</gene>
<dbReference type="GO" id="GO:0005886">
    <property type="term" value="C:plasma membrane"/>
    <property type="evidence" value="ECO:0007669"/>
    <property type="project" value="UniProtKB-SubCell"/>
</dbReference>
<keyword evidence="1" id="KW-0132">Cell division</keyword>
<keyword evidence="1" id="KW-0472">Membrane</keyword>
<dbReference type="Proteomes" id="UP000467636">
    <property type="component" value="Chromosome"/>
</dbReference>
<keyword evidence="1" id="KW-0131">Cell cycle</keyword>
<dbReference type="GO" id="GO:0051301">
    <property type="term" value="P:cell division"/>
    <property type="evidence" value="ECO:0007669"/>
    <property type="project" value="UniProtKB-UniRule"/>
</dbReference>
<dbReference type="GO" id="GO:0008360">
    <property type="term" value="P:regulation of cell shape"/>
    <property type="evidence" value="ECO:0007669"/>
    <property type="project" value="UniProtKB-UniRule"/>
</dbReference>
<comment type="similarity">
    <text evidence="1">Belongs to the CwsA family.</text>
</comment>